<name>A0A0G0PY38_9BACT</name>
<dbReference type="EMBL" id="LBXN01000025">
    <property type="protein sequence ID" value="KKR33049.1"/>
    <property type="molecule type" value="Genomic_DNA"/>
</dbReference>
<proteinExistence type="predicted"/>
<comment type="caution">
    <text evidence="1">The sequence shown here is derived from an EMBL/GenBank/DDBJ whole genome shotgun (WGS) entry which is preliminary data.</text>
</comment>
<evidence type="ECO:0000313" key="1">
    <source>
        <dbReference type="EMBL" id="KKR33049.1"/>
    </source>
</evidence>
<reference evidence="1 2" key="1">
    <citation type="journal article" date="2015" name="Nature">
        <title>rRNA introns, odd ribosomes, and small enigmatic genomes across a large radiation of phyla.</title>
        <authorList>
            <person name="Brown C.T."/>
            <person name="Hug L.A."/>
            <person name="Thomas B.C."/>
            <person name="Sharon I."/>
            <person name="Castelle C.J."/>
            <person name="Singh A."/>
            <person name="Wilkins M.J."/>
            <person name="Williams K.H."/>
            <person name="Banfield J.F."/>
        </authorList>
    </citation>
    <scope>NUCLEOTIDE SEQUENCE [LARGE SCALE GENOMIC DNA]</scope>
</reference>
<dbReference type="AlphaFoldDB" id="A0A0G0PY38"/>
<protein>
    <submittedName>
        <fullName evidence="1">Uncharacterized protein</fullName>
    </submittedName>
</protein>
<dbReference type="Proteomes" id="UP000034539">
    <property type="component" value="Unassembled WGS sequence"/>
</dbReference>
<accession>A0A0G0PY38</accession>
<organism evidence="1 2">
    <name type="scientific">Candidatus Gottesmanbacteria bacterium GW2011_GWC2_39_8</name>
    <dbReference type="NCBI Taxonomy" id="1618450"/>
    <lineage>
        <taxon>Bacteria</taxon>
        <taxon>Candidatus Gottesmaniibacteriota</taxon>
    </lineage>
</organism>
<evidence type="ECO:0000313" key="2">
    <source>
        <dbReference type="Proteomes" id="UP000034539"/>
    </source>
</evidence>
<gene>
    <name evidence="1" type="ORF">UT63_C0025G0026</name>
</gene>
<sequence length="117" mass="13435">MQKIILIFLLLVAVLAFIYFYLKPFPQKTAVTSPTKETSSIVDQAKKLYQQKKNESLDFTKGPCLSQEIAADWAFDIAHNPRQEVDNLPENQCQSYMEGKTHHFVELDIDGNFIRAL</sequence>